<dbReference type="InParanoid" id="D8LQV7"/>
<protein>
    <submittedName>
        <fullName evidence="3">Uncharacterized protein</fullName>
    </submittedName>
</protein>
<reference evidence="3 4" key="1">
    <citation type="journal article" date="2010" name="Nature">
        <title>The Ectocarpus genome and the independent evolution of multicellularity in brown algae.</title>
        <authorList>
            <person name="Cock J.M."/>
            <person name="Sterck L."/>
            <person name="Rouze P."/>
            <person name="Scornet D."/>
            <person name="Allen A.E."/>
            <person name="Amoutzias G."/>
            <person name="Anthouard V."/>
            <person name="Artiguenave F."/>
            <person name="Aury J.M."/>
            <person name="Badger J.H."/>
            <person name="Beszteri B."/>
            <person name="Billiau K."/>
            <person name="Bonnet E."/>
            <person name="Bothwell J.H."/>
            <person name="Bowler C."/>
            <person name="Boyen C."/>
            <person name="Brownlee C."/>
            <person name="Carrano C.J."/>
            <person name="Charrier B."/>
            <person name="Cho G.Y."/>
            <person name="Coelho S.M."/>
            <person name="Collen J."/>
            <person name="Corre E."/>
            <person name="Da Silva C."/>
            <person name="Delage L."/>
            <person name="Delaroque N."/>
            <person name="Dittami S.M."/>
            <person name="Doulbeau S."/>
            <person name="Elias M."/>
            <person name="Farnham G."/>
            <person name="Gachon C.M."/>
            <person name="Gschloessl B."/>
            <person name="Heesch S."/>
            <person name="Jabbari K."/>
            <person name="Jubin C."/>
            <person name="Kawai H."/>
            <person name="Kimura K."/>
            <person name="Kloareg B."/>
            <person name="Kupper F.C."/>
            <person name="Lang D."/>
            <person name="Le Bail A."/>
            <person name="Leblanc C."/>
            <person name="Lerouge P."/>
            <person name="Lohr M."/>
            <person name="Lopez P.J."/>
            <person name="Martens C."/>
            <person name="Maumus F."/>
            <person name="Michel G."/>
            <person name="Miranda-Saavedra D."/>
            <person name="Morales J."/>
            <person name="Moreau H."/>
            <person name="Motomura T."/>
            <person name="Nagasato C."/>
            <person name="Napoli C.A."/>
            <person name="Nelson D.R."/>
            <person name="Nyvall-Collen P."/>
            <person name="Peters A.F."/>
            <person name="Pommier C."/>
            <person name="Potin P."/>
            <person name="Poulain J."/>
            <person name="Quesneville H."/>
            <person name="Read B."/>
            <person name="Rensing S.A."/>
            <person name="Ritter A."/>
            <person name="Rousvoal S."/>
            <person name="Samanta M."/>
            <person name="Samson G."/>
            <person name="Schroeder D.C."/>
            <person name="Segurens B."/>
            <person name="Strittmatter M."/>
            <person name="Tonon T."/>
            <person name="Tregear J.W."/>
            <person name="Valentin K."/>
            <person name="von Dassow P."/>
            <person name="Yamagishi T."/>
            <person name="Van de Peer Y."/>
            <person name="Wincker P."/>
        </authorList>
    </citation>
    <scope>NUCLEOTIDE SEQUENCE [LARGE SCALE GENOMIC DNA]</scope>
    <source>
        <strain evidence="4">Ec32 / CCAP1310/4</strain>
    </source>
</reference>
<dbReference type="eggNOG" id="ENOG502S1IE">
    <property type="taxonomic scope" value="Eukaryota"/>
</dbReference>
<gene>
    <name evidence="3" type="ORF">Esi_0060_0124</name>
</gene>
<dbReference type="EMBL" id="FN649750">
    <property type="protein sequence ID" value="CBN74984.1"/>
    <property type="molecule type" value="Genomic_DNA"/>
</dbReference>
<evidence type="ECO:0000256" key="1">
    <source>
        <dbReference type="SAM" id="MobiDB-lite"/>
    </source>
</evidence>
<feature type="region of interest" description="Disordered" evidence="1">
    <location>
        <begin position="146"/>
        <end position="192"/>
    </location>
</feature>
<dbReference type="AlphaFoldDB" id="D8LQV7"/>
<feature type="transmembrane region" description="Helical" evidence="2">
    <location>
        <begin position="386"/>
        <end position="407"/>
    </location>
</feature>
<keyword evidence="2" id="KW-0472">Membrane</keyword>
<proteinExistence type="predicted"/>
<accession>D8LQV7</accession>
<feature type="compositionally biased region" description="Gly residues" evidence="1">
    <location>
        <begin position="205"/>
        <end position="215"/>
    </location>
</feature>
<feature type="transmembrane region" description="Helical" evidence="2">
    <location>
        <begin position="91"/>
        <end position="111"/>
    </location>
</feature>
<feature type="transmembrane region" description="Helical" evidence="2">
    <location>
        <begin position="50"/>
        <end position="71"/>
    </location>
</feature>
<feature type="transmembrane region" description="Helical" evidence="2">
    <location>
        <begin position="413"/>
        <end position="432"/>
    </location>
</feature>
<dbReference type="Proteomes" id="UP000002630">
    <property type="component" value="Linkage Group LG25"/>
</dbReference>
<organism evidence="3 4">
    <name type="scientific">Ectocarpus siliculosus</name>
    <name type="common">Brown alga</name>
    <name type="synonym">Conferva siliculosa</name>
    <dbReference type="NCBI Taxonomy" id="2880"/>
    <lineage>
        <taxon>Eukaryota</taxon>
        <taxon>Sar</taxon>
        <taxon>Stramenopiles</taxon>
        <taxon>Ochrophyta</taxon>
        <taxon>PX clade</taxon>
        <taxon>Phaeophyceae</taxon>
        <taxon>Ectocarpales</taxon>
        <taxon>Ectocarpaceae</taxon>
        <taxon>Ectocarpus</taxon>
    </lineage>
</organism>
<evidence type="ECO:0000256" key="2">
    <source>
        <dbReference type="SAM" id="Phobius"/>
    </source>
</evidence>
<dbReference type="EMBL" id="FN648819">
    <property type="protein sequence ID" value="CBN74984.1"/>
    <property type="molecule type" value="Genomic_DNA"/>
</dbReference>
<sequence length="477" mass="52135">MSWEPIDAEELRVKAESLLTPEIPDPVIEQFVPTRAVLWRKWKGTMLEDTWEATVLNMGVALVVCLAYQRLQLSCPRLSEQLFKIDIIWKIHMTLTTFILTFFVSQSYAMWRSVYKTTRHVQGKLYNLLMLTTTHLRRERPACFDDATGTSTAAMGESGGGGERVLRGQSRSVRLDRDTDSGGNVGRGGDDAGIGGGDAAWFVGGGEAGGSGGGRAKASPLAASPPPPPPSPCTCGSRGTESIPDASGGGGGSSNCGRDFPGKSVLWDSRIWLAHFERYTRLWHILYYAGCSRKHACFCTDPGLERLHLCGLITEAEIPLLKDFPGPVAHRHMPVFQWMVALYLGGLEEGRFLQPVSLTTRMMEQFVGLRDKSGGIGDMVGGRTKLAYAHAVQLLVDVFLLLTPFALFSEVGFWSIVATGVLTTFYQGLFNLSKTFIDPLNNEDATIDSDCIVIDSLIKESANTGSRWTQGAKVFPL</sequence>
<dbReference type="GO" id="GO:0005254">
    <property type="term" value="F:chloride channel activity"/>
    <property type="evidence" value="ECO:0007669"/>
    <property type="project" value="InterPro"/>
</dbReference>
<evidence type="ECO:0000313" key="4">
    <source>
        <dbReference type="Proteomes" id="UP000002630"/>
    </source>
</evidence>
<keyword evidence="4" id="KW-1185">Reference proteome</keyword>
<feature type="compositionally biased region" description="Gly residues" evidence="1">
    <location>
        <begin position="183"/>
        <end position="192"/>
    </location>
</feature>
<dbReference type="OMA" id="WLWTQWE"/>
<feature type="compositionally biased region" description="Pro residues" evidence="1">
    <location>
        <begin position="223"/>
        <end position="232"/>
    </location>
</feature>
<keyword evidence="2" id="KW-0812">Transmembrane</keyword>
<dbReference type="OrthoDB" id="417078at2759"/>
<name>D8LQV7_ECTSI</name>
<feature type="region of interest" description="Disordered" evidence="1">
    <location>
        <begin position="205"/>
        <end position="255"/>
    </location>
</feature>
<keyword evidence="2" id="KW-1133">Transmembrane helix</keyword>
<evidence type="ECO:0000313" key="3">
    <source>
        <dbReference type="EMBL" id="CBN74984.1"/>
    </source>
</evidence>